<accession>A0A552X5D1</accession>
<dbReference type="Pfam" id="PF01169">
    <property type="entry name" value="GDT1"/>
    <property type="match status" value="2"/>
</dbReference>
<evidence type="ECO:0000256" key="6">
    <source>
        <dbReference type="RuleBase" id="RU365102"/>
    </source>
</evidence>
<evidence type="ECO:0000313" key="7">
    <source>
        <dbReference type="EMBL" id="TRW50224.1"/>
    </source>
</evidence>
<evidence type="ECO:0000256" key="4">
    <source>
        <dbReference type="ARBA" id="ARBA00022989"/>
    </source>
</evidence>
<dbReference type="PANTHER" id="PTHR12608:SF1">
    <property type="entry name" value="TRANSMEMBRANE PROTEIN 165"/>
    <property type="match status" value="1"/>
</dbReference>
<feature type="transmembrane region" description="Helical" evidence="6">
    <location>
        <begin position="68"/>
        <end position="87"/>
    </location>
</feature>
<dbReference type="RefSeq" id="WP_143234982.1">
    <property type="nucleotide sequence ID" value="NZ_VJWL01000001.1"/>
</dbReference>
<reference evidence="7 8" key="1">
    <citation type="submission" date="2019-07" db="EMBL/GenBank/DDBJ databases">
        <authorList>
            <person name="Yang M."/>
            <person name="Zhao D."/>
            <person name="Xiang H."/>
        </authorList>
    </citation>
    <scope>NUCLEOTIDE SEQUENCE [LARGE SCALE GENOMIC DNA]</scope>
    <source>
        <strain evidence="7 8">IM1326</strain>
    </source>
</reference>
<proteinExistence type="inferred from homology"/>
<organism evidence="7 8">
    <name type="scientific">Aliidiomarina halalkaliphila</name>
    <dbReference type="NCBI Taxonomy" id="2593535"/>
    <lineage>
        <taxon>Bacteria</taxon>
        <taxon>Pseudomonadati</taxon>
        <taxon>Pseudomonadota</taxon>
        <taxon>Gammaproteobacteria</taxon>
        <taxon>Alteromonadales</taxon>
        <taxon>Idiomarinaceae</taxon>
        <taxon>Aliidiomarina</taxon>
    </lineage>
</organism>
<feature type="transmembrane region" description="Helical" evidence="6">
    <location>
        <begin position="102"/>
        <end position="121"/>
    </location>
</feature>
<feature type="transmembrane region" description="Helical" evidence="6">
    <location>
        <begin position="141"/>
        <end position="162"/>
    </location>
</feature>
<dbReference type="OrthoDB" id="9801356at2"/>
<sequence length="194" mass="20538">MTEFLTALLAVAAAEMGDKTQFIALVLAARYANQKWAIVIGLVAAAALMHGIAGTLGFFVGDLLNGKWVALIVGVIFIAMGMAILVSPNEKPDEATDVPKKYLHLGALGASFLLFSVSEIADKSQVATMMLAAHYDSILRVASGAAVGMTLVVLPVIFFGAWLTKKLPLNAIRYAGSGIFVIIGLLSLYEYFKG</sequence>
<protein>
    <recommendedName>
        <fullName evidence="6">GDT1 family protein</fullName>
    </recommendedName>
</protein>
<keyword evidence="3 6" id="KW-0812">Transmembrane</keyword>
<evidence type="ECO:0000256" key="2">
    <source>
        <dbReference type="ARBA" id="ARBA00009190"/>
    </source>
</evidence>
<dbReference type="InterPro" id="IPR001727">
    <property type="entry name" value="GDT1-like"/>
</dbReference>
<gene>
    <name evidence="7" type="ORF">FM042_05150</name>
</gene>
<dbReference type="GO" id="GO:0016020">
    <property type="term" value="C:membrane"/>
    <property type="evidence" value="ECO:0007669"/>
    <property type="project" value="UniProtKB-SubCell"/>
</dbReference>
<dbReference type="AlphaFoldDB" id="A0A552X5D1"/>
<evidence type="ECO:0000313" key="8">
    <source>
        <dbReference type="Proteomes" id="UP000320359"/>
    </source>
</evidence>
<evidence type="ECO:0000256" key="5">
    <source>
        <dbReference type="ARBA" id="ARBA00023136"/>
    </source>
</evidence>
<name>A0A552X5D1_9GAMM</name>
<feature type="transmembrane region" description="Helical" evidence="6">
    <location>
        <begin position="38"/>
        <end position="61"/>
    </location>
</feature>
<dbReference type="PANTHER" id="PTHR12608">
    <property type="entry name" value="TRANSMEMBRANE PROTEIN HTP-1 RELATED"/>
    <property type="match status" value="1"/>
</dbReference>
<keyword evidence="4 6" id="KW-1133">Transmembrane helix</keyword>
<comment type="subcellular location">
    <subcellularLocation>
        <location evidence="1 6">Membrane</location>
        <topology evidence="1 6">Multi-pass membrane protein</topology>
    </subcellularLocation>
</comment>
<comment type="caution">
    <text evidence="7">The sequence shown here is derived from an EMBL/GenBank/DDBJ whole genome shotgun (WGS) entry which is preliminary data.</text>
</comment>
<feature type="transmembrane region" description="Helical" evidence="6">
    <location>
        <begin position="174"/>
        <end position="192"/>
    </location>
</feature>
<dbReference type="EMBL" id="VJWL01000001">
    <property type="protein sequence ID" value="TRW50224.1"/>
    <property type="molecule type" value="Genomic_DNA"/>
</dbReference>
<keyword evidence="8" id="KW-1185">Reference proteome</keyword>
<dbReference type="GO" id="GO:0046873">
    <property type="term" value="F:metal ion transmembrane transporter activity"/>
    <property type="evidence" value="ECO:0007669"/>
    <property type="project" value="InterPro"/>
</dbReference>
<evidence type="ECO:0000256" key="3">
    <source>
        <dbReference type="ARBA" id="ARBA00022692"/>
    </source>
</evidence>
<evidence type="ECO:0000256" key="1">
    <source>
        <dbReference type="ARBA" id="ARBA00004141"/>
    </source>
</evidence>
<keyword evidence="5 6" id="KW-0472">Membrane</keyword>
<comment type="similarity">
    <text evidence="2 6">Belongs to the GDT1 family.</text>
</comment>
<dbReference type="Proteomes" id="UP000320359">
    <property type="component" value="Unassembled WGS sequence"/>
</dbReference>